<keyword evidence="2" id="KW-1185">Reference proteome</keyword>
<dbReference type="Proteomes" id="UP001500301">
    <property type="component" value="Unassembled WGS sequence"/>
</dbReference>
<gene>
    <name evidence="1" type="ORF">GCM10022263_23830</name>
</gene>
<comment type="caution">
    <text evidence="1">The sequence shown here is derived from an EMBL/GenBank/DDBJ whole genome shotgun (WGS) entry which is preliminary data.</text>
</comment>
<name>A0ABP6VHD1_9ACTN</name>
<protein>
    <recommendedName>
        <fullName evidence="3">Peptidase inhibitor family I36 protein</fullName>
    </recommendedName>
</protein>
<dbReference type="EMBL" id="BAABBB010000012">
    <property type="protein sequence ID" value="GAA3535090.1"/>
    <property type="molecule type" value="Genomic_DNA"/>
</dbReference>
<organism evidence="1 2">
    <name type="scientific">Nocardioides daeguensis</name>
    <dbReference type="NCBI Taxonomy" id="908359"/>
    <lineage>
        <taxon>Bacteria</taxon>
        <taxon>Bacillati</taxon>
        <taxon>Actinomycetota</taxon>
        <taxon>Actinomycetes</taxon>
        <taxon>Propionibacteriales</taxon>
        <taxon>Nocardioidaceae</taxon>
        <taxon>Nocardioides</taxon>
    </lineage>
</organism>
<reference evidence="2" key="1">
    <citation type="journal article" date="2019" name="Int. J. Syst. Evol. Microbiol.">
        <title>The Global Catalogue of Microorganisms (GCM) 10K type strain sequencing project: providing services to taxonomists for standard genome sequencing and annotation.</title>
        <authorList>
            <consortium name="The Broad Institute Genomics Platform"/>
            <consortium name="The Broad Institute Genome Sequencing Center for Infectious Disease"/>
            <person name="Wu L."/>
            <person name="Ma J."/>
        </authorList>
    </citation>
    <scope>NUCLEOTIDE SEQUENCE [LARGE SCALE GENOMIC DNA]</scope>
    <source>
        <strain evidence="2">JCM 17460</strain>
    </source>
</reference>
<evidence type="ECO:0000313" key="2">
    <source>
        <dbReference type="Proteomes" id="UP001500301"/>
    </source>
</evidence>
<accession>A0ABP6VHD1</accession>
<proteinExistence type="predicted"/>
<evidence type="ECO:0000313" key="1">
    <source>
        <dbReference type="EMBL" id="GAA3535090.1"/>
    </source>
</evidence>
<sequence length="206" mass="20953">MEVGVVRTMTNRLVAGVAGAVALAVVVLPGGTPAGATAGVTEASDEACLVRAATGRVQCYPSADALLEAVTGEPAEGFSTTDLAAPATVAAIESGLAGAAEAPGFRAPGAPLASVVTAIFYDGTYATGAALVMEAPGGCDDDSGVEWAWPTLTPEWRNRIRSGVGYARCDFKVWNHAWYDGAAYGFVASSGYFGALDRAANSVRMR</sequence>
<evidence type="ECO:0008006" key="3">
    <source>
        <dbReference type="Google" id="ProtNLM"/>
    </source>
</evidence>